<feature type="region of interest" description="Disordered" evidence="1">
    <location>
        <begin position="117"/>
        <end position="137"/>
    </location>
</feature>
<reference evidence="2" key="4">
    <citation type="submission" date="2019-03" db="UniProtKB">
        <authorList>
            <consortium name="EnsemblPlants"/>
        </authorList>
    </citation>
    <scope>IDENTIFICATION</scope>
</reference>
<dbReference type="Proteomes" id="UP000015105">
    <property type="component" value="Chromosome 2D"/>
</dbReference>
<protein>
    <submittedName>
        <fullName evidence="2">Uncharacterized protein</fullName>
    </submittedName>
</protein>
<evidence type="ECO:0000313" key="3">
    <source>
        <dbReference type="Proteomes" id="UP000015105"/>
    </source>
</evidence>
<name>A0A453BXD2_AEGTS</name>
<accession>A0A453BXD2</accession>
<sequence>MMPWIRMKSLQNNLHTPPSGQSDQNHLHHPAHHRSPNNPETAWPEQCQDHRCLNDRHAGATTTDRGRWVLPETRAALHEAYLRLYAASWFLEDVRCSSWGNSPPPPWPLPVRDSIRHQPPQTTTPSWGGGQGHAQQARGPITWPELKHEQHISLSPACEEPTMVTSTDAGTVRLDPSERLARPGARLGG</sequence>
<dbReference type="Gramene" id="AET2Gv20664300.1">
    <property type="protein sequence ID" value="AET2Gv20664300.1"/>
    <property type="gene ID" value="AET2Gv20664300"/>
</dbReference>
<proteinExistence type="predicted"/>
<dbReference type="EnsemblPlants" id="AET2Gv20664300.1">
    <property type="protein sequence ID" value="AET2Gv20664300.1"/>
    <property type="gene ID" value="AET2Gv20664300"/>
</dbReference>
<feature type="region of interest" description="Disordered" evidence="1">
    <location>
        <begin position="155"/>
        <end position="189"/>
    </location>
</feature>
<reference evidence="2" key="3">
    <citation type="journal article" date="2017" name="Nature">
        <title>Genome sequence of the progenitor of the wheat D genome Aegilops tauschii.</title>
        <authorList>
            <person name="Luo M.C."/>
            <person name="Gu Y.Q."/>
            <person name="Puiu D."/>
            <person name="Wang H."/>
            <person name="Twardziok S.O."/>
            <person name="Deal K.R."/>
            <person name="Huo N."/>
            <person name="Zhu T."/>
            <person name="Wang L."/>
            <person name="Wang Y."/>
            <person name="McGuire P.E."/>
            <person name="Liu S."/>
            <person name="Long H."/>
            <person name="Ramasamy R.K."/>
            <person name="Rodriguez J.C."/>
            <person name="Van S.L."/>
            <person name="Yuan L."/>
            <person name="Wang Z."/>
            <person name="Xia Z."/>
            <person name="Xiao L."/>
            <person name="Anderson O.D."/>
            <person name="Ouyang S."/>
            <person name="Liang Y."/>
            <person name="Zimin A.V."/>
            <person name="Pertea G."/>
            <person name="Qi P."/>
            <person name="Bennetzen J.L."/>
            <person name="Dai X."/>
            <person name="Dawson M.W."/>
            <person name="Muller H.G."/>
            <person name="Kugler K."/>
            <person name="Rivarola-Duarte L."/>
            <person name="Spannagl M."/>
            <person name="Mayer K.F.X."/>
            <person name="Lu F.H."/>
            <person name="Bevan M.W."/>
            <person name="Leroy P."/>
            <person name="Li P."/>
            <person name="You F.M."/>
            <person name="Sun Q."/>
            <person name="Liu Z."/>
            <person name="Lyons E."/>
            <person name="Wicker T."/>
            <person name="Salzberg S.L."/>
            <person name="Devos K.M."/>
            <person name="Dvorak J."/>
        </authorList>
    </citation>
    <scope>NUCLEOTIDE SEQUENCE [LARGE SCALE GENOMIC DNA]</scope>
    <source>
        <strain evidence="2">cv. AL8/78</strain>
    </source>
</reference>
<keyword evidence="3" id="KW-1185">Reference proteome</keyword>
<reference evidence="2" key="5">
    <citation type="journal article" date="2021" name="G3 (Bethesda)">
        <title>Aegilops tauschii genome assembly Aet v5.0 features greater sequence contiguity and improved annotation.</title>
        <authorList>
            <person name="Wang L."/>
            <person name="Zhu T."/>
            <person name="Rodriguez J.C."/>
            <person name="Deal K.R."/>
            <person name="Dubcovsky J."/>
            <person name="McGuire P.E."/>
            <person name="Lux T."/>
            <person name="Spannagl M."/>
            <person name="Mayer K.F.X."/>
            <person name="Baldrich P."/>
            <person name="Meyers B.C."/>
            <person name="Huo N."/>
            <person name="Gu Y.Q."/>
            <person name="Zhou H."/>
            <person name="Devos K.M."/>
            <person name="Bennetzen J.L."/>
            <person name="Unver T."/>
            <person name="Budak H."/>
            <person name="Gulick P.J."/>
            <person name="Galiba G."/>
            <person name="Kalapos B."/>
            <person name="Nelson D.R."/>
            <person name="Li P."/>
            <person name="You F.M."/>
            <person name="Luo M.C."/>
            <person name="Dvorak J."/>
        </authorList>
    </citation>
    <scope>NUCLEOTIDE SEQUENCE [LARGE SCALE GENOMIC DNA]</scope>
    <source>
        <strain evidence="2">cv. AL8/78</strain>
    </source>
</reference>
<organism evidence="2 3">
    <name type="scientific">Aegilops tauschii subsp. strangulata</name>
    <name type="common">Goatgrass</name>
    <dbReference type="NCBI Taxonomy" id="200361"/>
    <lineage>
        <taxon>Eukaryota</taxon>
        <taxon>Viridiplantae</taxon>
        <taxon>Streptophyta</taxon>
        <taxon>Embryophyta</taxon>
        <taxon>Tracheophyta</taxon>
        <taxon>Spermatophyta</taxon>
        <taxon>Magnoliopsida</taxon>
        <taxon>Liliopsida</taxon>
        <taxon>Poales</taxon>
        <taxon>Poaceae</taxon>
        <taxon>BOP clade</taxon>
        <taxon>Pooideae</taxon>
        <taxon>Triticodae</taxon>
        <taxon>Triticeae</taxon>
        <taxon>Triticinae</taxon>
        <taxon>Aegilops</taxon>
    </lineage>
</organism>
<reference evidence="3" key="2">
    <citation type="journal article" date="2017" name="Nat. Plants">
        <title>The Aegilops tauschii genome reveals multiple impacts of transposons.</title>
        <authorList>
            <person name="Zhao G."/>
            <person name="Zou C."/>
            <person name="Li K."/>
            <person name="Wang K."/>
            <person name="Li T."/>
            <person name="Gao L."/>
            <person name="Zhang X."/>
            <person name="Wang H."/>
            <person name="Yang Z."/>
            <person name="Liu X."/>
            <person name="Jiang W."/>
            <person name="Mao L."/>
            <person name="Kong X."/>
            <person name="Jiao Y."/>
            <person name="Jia J."/>
        </authorList>
    </citation>
    <scope>NUCLEOTIDE SEQUENCE [LARGE SCALE GENOMIC DNA]</scope>
    <source>
        <strain evidence="3">cv. AL8/78</strain>
    </source>
</reference>
<feature type="region of interest" description="Disordered" evidence="1">
    <location>
        <begin position="11"/>
        <end position="45"/>
    </location>
</feature>
<evidence type="ECO:0000313" key="2">
    <source>
        <dbReference type="EnsemblPlants" id="AET2Gv20664300.1"/>
    </source>
</evidence>
<evidence type="ECO:0000256" key="1">
    <source>
        <dbReference type="SAM" id="MobiDB-lite"/>
    </source>
</evidence>
<reference evidence="3" key="1">
    <citation type="journal article" date="2014" name="Science">
        <title>Ancient hybridizations among the ancestral genomes of bread wheat.</title>
        <authorList>
            <consortium name="International Wheat Genome Sequencing Consortium,"/>
            <person name="Marcussen T."/>
            <person name="Sandve S.R."/>
            <person name="Heier L."/>
            <person name="Spannagl M."/>
            <person name="Pfeifer M."/>
            <person name="Jakobsen K.S."/>
            <person name="Wulff B.B."/>
            <person name="Steuernagel B."/>
            <person name="Mayer K.F."/>
            <person name="Olsen O.A."/>
        </authorList>
    </citation>
    <scope>NUCLEOTIDE SEQUENCE [LARGE SCALE GENOMIC DNA]</scope>
    <source>
        <strain evidence="3">cv. AL8/78</strain>
    </source>
</reference>
<feature type="compositionally biased region" description="Polar residues" evidence="1">
    <location>
        <begin position="11"/>
        <end position="24"/>
    </location>
</feature>
<dbReference type="AlphaFoldDB" id="A0A453BXD2"/>